<feature type="non-terminal residue" evidence="1">
    <location>
        <position position="78"/>
    </location>
</feature>
<dbReference type="EMBL" id="JALHLF010000096">
    <property type="protein sequence ID" value="MCJ2184366.1"/>
    <property type="molecule type" value="Genomic_DNA"/>
</dbReference>
<dbReference type="InterPro" id="IPR036108">
    <property type="entry name" value="4pyrrol_syn_uPrphyn_synt_sf"/>
</dbReference>
<comment type="caution">
    <text evidence="1">The sequence shown here is derived from an EMBL/GenBank/DDBJ whole genome shotgun (WGS) entry which is preliminary data.</text>
</comment>
<name>A0ABT0BHS0_9SPHN</name>
<proteinExistence type="predicted"/>
<keyword evidence="2" id="KW-1185">Reference proteome</keyword>
<organism evidence="1 2">
    <name type="scientific">Novosphingobium organovorum</name>
    <dbReference type="NCBI Taxonomy" id="2930092"/>
    <lineage>
        <taxon>Bacteria</taxon>
        <taxon>Pseudomonadati</taxon>
        <taxon>Pseudomonadota</taxon>
        <taxon>Alphaproteobacteria</taxon>
        <taxon>Sphingomonadales</taxon>
        <taxon>Sphingomonadaceae</taxon>
        <taxon>Novosphingobium</taxon>
    </lineage>
</organism>
<dbReference type="Proteomes" id="UP001162881">
    <property type="component" value="Unassembled WGS sequence"/>
</dbReference>
<evidence type="ECO:0000313" key="1">
    <source>
        <dbReference type="EMBL" id="MCJ2184366.1"/>
    </source>
</evidence>
<gene>
    <name evidence="1" type="ORF">MTR62_16945</name>
</gene>
<accession>A0ABT0BHS0</accession>
<evidence type="ECO:0000313" key="2">
    <source>
        <dbReference type="Proteomes" id="UP001162881"/>
    </source>
</evidence>
<protein>
    <submittedName>
        <fullName evidence="1">Uroporphyrinogen-III synthase</fullName>
    </submittedName>
</protein>
<sequence length="78" mass="8091">MRAPPPILILRPEPGASASLAAARALGLDAQAFPLFTVAPSAWSAPPREAIDALLLGSANALRQAGDQLARYRGLPAY</sequence>
<dbReference type="Gene3D" id="3.40.50.10090">
    <property type="match status" value="1"/>
</dbReference>
<dbReference type="SUPFAM" id="SSF69618">
    <property type="entry name" value="HemD-like"/>
    <property type="match status" value="1"/>
</dbReference>
<reference evidence="1" key="1">
    <citation type="submission" date="2022-03" db="EMBL/GenBank/DDBJ databases">
        <title>Identification of a novel bacterium isolated from mangrove sediments.</title>
        <authorList>
            <person name="Pan X."/>
        </authorList>
    </citation>
    <scope>NUCLEOTIDE SEQUENCE</scope>
    <source>
        <strain evidence="1">B1949</strain>
    </source>
</reference>